<feature type="repeat" description="WD" evidence="1">
    <location>
        <begin position="207"/>
        <end position="249"/>
    </location>
</feature>
<dbReference type="InterPro" id="IPR042238">
    <property type="entry name" value="Rad28/ERCC8/Ckn1/ATCSA-1"/>
</dbReference>
<gene>
    <name evidence="3" type="primary">ERCC8-L</name>
    <name evidence="3" type="ORF">Hamer_G002594</name>
</gene>
<dbReference type="OrthoDB" id="427795at2759"/>
<dbReference type="PROSITE" id="PS00678">
    <property type="entry name" value="WD_REPEATS_1"/>
    <property type="match status" value="1"/>
</dbReference>
<keyword evidence="1" id="KW-0853">WD repeat</keyword>
<dbReference type="PANTHER" id="PTHR46202:SF1">
    <property type="entry name" value="DNA EXCISION REPAIR PROTEIN ERCC-8"/>
    <property type="match status" value="1"/>
</dbReference>
<accession>A0A8J5K1I6</accession>
<evidence type="ECO:0000313" key="4">
    <source>
        <dbReference type="Proteomes" id="UP000747542"/>
    </source>
</evidence>
<name>A0A8J5K1I6_HOMAM</name>
<dbReference type="EMBL" id="JAHLQT010020073">
    <property type="protein sequence ID" value="KAG7168512.1"/>
    <property type="molecule type" value="Genomic_DNA"/>
</dbReference>
<dbReference type="InterPro" id="IPR001680">
    <property type="entry name" value="WD40_rpt"/>
</dbReference>
<dbReference type="GO" id="GO:0031464">
    <property type="term" value="C:Cul4A-RING E3 ubiquitin ligase complex"/>
    <property type="evidence" value="ECO:0007669"/>
    <property type="project" value="TreeGrafter"/>
</dbReference>
<dbReference type="Proteomes" id="UP000747542">
    <property type="component" value="Unassembled WGS sequence"/>
</dbReference>
<dbReference type="PROSITE" id="PS50294">
    <property type="entry name" value="WD_REPEATS_REGION"/>
    <property type="match status" value="1"/>
</dbReference>
<keyword evidence="4" id="KW-1185">Reference proteome</keyword>
<comment type="caution">
    <text evidence="3">The sequence shown here is derived from an EMBL/GenBank/DDBJ whole genome shotgun (WGS) entry which is preliminary data.</text>
</comment>
<dbReference type="AlphaFoldDB" id="A0A8J5K1I6"/>
<dbReference type="PANTHER" id="PTHR46202">
    <property type="entry name" value="DNA EXCISION REPAIR PROTEIN ERCC-8"/>
    <property type="match status" value="1"/>
</dbReference>
<evidence type="ECO:0000256" key="2">
    <source>
        <dbReference type="SAM" id="MobiDB-lite"/>
    </source>
</evidence>
<organism evidence="3 4">
    <name type="scientific">Homarus americanus</name>
    <name type="common">American lobster</name>
    <dbReference type="NCBI Taxonomy" id="6706"/>
    <lineage>
        <taxon>Eukaryota</taxon>
        <taxon>Metazoa</taxon>
        <taxon>Ecdysozoa</taxon>
        <taxon>Arthropoda</taxon>
        <taxon>Crustacea</taxon>
        <taxon>Multicrustacea</taxon>
        <taxon>Malacostraca</taxon>
        <taxon>Eumalacostraca</taxon>
        <taxon>Eucarida</taxon>
        <taxon>Decapoda</taxon>
        <taxon>Pleocyemata</taxon>
        <taxon>Astacidea</taxon>
        <taxon>Nephropoidea</taxon>
        <taxon>Nephropidae</taxon>
        <taxon>Homarus</taxon>
    </lineage>
</organism>
<dbReference type="Pfam" id="PF00400">
    <property type="entry name" value="WD40"/>
    <property type="match status" value="4"/>
</dbReference>
<dbReference type="GO" id="GO:0000209">
    <property type="term" value="P:protein polyubiquitination"/>
    <property type="evidence" value="ECO:0007669"/>
    <property type="project" value="TreeGrafter"/>
</dbReference>
<dbReference type="GO" id="GO:0000109">
    <property type="term" value="C:nucleotide-excision repair complex"/>
    <property type="evidence" value="ECO:0007669"/>
    <property type="project" value="TreeGrafter"/>
</dbReference>
<feature type="repeat" description="WD" evidence="1">
    <location>
        <begin position="120"/>
        <end position="153"/>
    </location>
</feature>
<feature type="repeat" description="WD" evidence="1">
    <location>
        <begin position="361"/>
        <end position="392"/>
    </location>
</feature>
<dbReference type="PROSITE" id="PS50082">
    <property type="entry name" value="WD_REPEATS_2"/>
    <property type="match status" value="4"/>
</dbReference>
<evidence type="ECO:0000313" key="3">
    <source>
        <dbReference type="EMBL" id="KAG7168512.1"/>
    </source>
</evidence>
<proteinExistence type="predicted"/>
<dbReference type="SMART" id="SM00320">
    <property type="entry name" value="WD40"/>
    <property type="match status" value="5"/>
</dbReference>
<sequence>MLREDFSNIPELHLCEFKSSDANLGTVKYLEKVRLGQLSSRRYTSHLKTYLAASHVLSDVTLNQKEQIPTSFVTHADLESVDSRYLLCGLSDGGVAIYDTSIFKEGRVYAEVASVVGGRRGSHKYQVDCVQWYPADTGLFSTSSKDKLVKIWDPNHMKPVDQFNIDCYVLHHHMSPVASKHSLLSVAGDSGEVILCDLRSGSSTHRLQGHNGPVQITQWSPRNQHILVSGGNDHTVRMWDVRSSRAFFMALDMENSLPETNSRYKKKIKKIPKAHKSRVTSLCFTYDGLWLLSFSYYGDLRLWNSNTGEYMNVDYGETYTELKRTMRMAVSHCTYPDLVFVPSKSKILVYELLSGKLVNVLEGHFSAVLGVVYNPGSQNLYSFGYDRNFITWIPKKLLTSDLSNEEEEETPSCTGHTASCSTLPAGRQATQDAWSSDED</sequence>
<feature type="region of interest" description="Disordered" evidence="2">
    <location>
        <begin position="403"/>
        <end position="439"/>
    </location>
</feature>
<dbReference type="GO" id="GO:0043161">
    <property type="term" value="P:proteasome-mediated ubiquitin-dependent protein catabolic process"/>
    <property type="evidence" value="ECO:0007669"/>
    <property type="project" value="TreeGrafter"/>
</dbReference>
<evidence type="ECO:0000256" key="1">
    <source>
        <dbReference type="PROSITE-ProRule" id="PRU00221"/>
    </source>
</evidence>
<feature type="repeat" description="WD" evidence="1">
    <location>
        <begin position="272"/>
        <end position="313"/>
    </location>
</feature>
<dbReference type="GO" id="GO:0006283">
    <property type="term" value="P:transcription-coupled nucleotide-excision repair"/>
    <property type="evidence" value="ECO:0007669"/>
    <property type="project" value="InterPro"/>
</dbReference>
<protein>
    <submittedName>
        <fullName evidence="3">DNA excision repair protein ERCC8-like</fullName>
    </submittedName>
</protein>
<dbReference type="InterPro" id="IPR019775">
    <property type="entry name" value="WD40_repeat_CS"/>
</dbReference>
<reference evidence="3" key="1">
    <citation type="journal article" date="2021" name="Sci. Adv.">
        <title>The American lobster genome reveals insights on longevity, neural, and immune adaptations.</title>
        <authorList>
            <person name="Polinski J.M."/>
            <person name="Zimin A.V."/>
            <person name="Clark K.F."/>
            <person name="Kohn A.B."/>
            <person name="Sadowski N."/>
            <person name="Timp W."/>
            <person name="Ptitsyn A."/>
            <person name="Khanna P."/>
            <person name="Romanova D.Y."/>
            <person name="Williams P."/>
            <person name="Greenwood S.J."/>
            <person name="Moroz L.L."/>
            <person name="Walt D.R."/>
            <person name="Bodnar A.G."/>
        </authorList>
    </citation>
    <scope>NUCLEOTIDE SEQUENCE</scope>
    <source>
        <strain evidence="3">GMGI-L3</strain>
    </source>
</reference>
<feature type="compositionally biased region" description="Polar residues" evidence="2">
    <location>
        <begin position="411"/>
        <end position="439"/>
    </location>
</feature>